<dbReference type="InterPro" id="IPR050535">
    <property type="entry name" value="DNA_Repair-Maintenance_Comp"/>
</dbReference>
<dbReference type="SUPFAM" id="SSF56300">
    <property type="entry name" value="Metallo-dependent phosphatases"/>
    <property type="match status" value="1"/>
</dbReference>
<evidence type="ECO:0000313" key="3">
    <source>
        <dbReference type="Proteomes" id="UP000192790"/>
    </source>
</evidence>
<evidence type="ECO:0000313" key="2">
    <source>
        <dbReference type="EMBL" id="SMC75074.1"/>
    </source>
</evidence>
<dbReference type="RefSeq" id="WP_084234983.1">
    <property type="nucleotide sequence ID" value="NZ_FWXW01000006.1"/>
</dbReference>
<dbReference type="Proteomes" id="UP000192790">
    <property type="component" value="Unassembled WGS sequence"/>
</dbReference>
<keyword evidence="2" id="KW-0378">Hydrolase</keyword>
<accession>A0A1W2BQT2</accession>
<dbReference type="Pfam" id="PF00149">
    <property type="entry name" value="Metallophos"/>
    <property type="match status" value="1"/>
</dbReference>
<evidence type="ECO:0000259" key="1">
    <source>
        <dbReference type="Pfam" id="PF00149"/>
    </source>
</evidence>
<dbReference type="Gene3D" id="3.60.21.10">
    <property type="match status" value="1"/>
</dbReference>
<keyword evidence="2" id="KW-0269">Exonuclease</keyword>
<dbReference type="EMBL" id="FWXW01000006">
    <property type="protein sequence ID" value="SMC75074.1"/>
    <property type="molecule type" value="Genomic_DNA"/>
</dbReference>
<feature type="domain" description="Calcineurin-like phosphoesterase" evidence="1">
    <location>
        <begin position="2"/>
        <end position="110"/>
    </location>
</feature>
<proteinExistence type="predicted"/>
<sequence length="364" mass="40131">MIRLIHAADFHLDSPYDALSPEQAVLRRKEGRELLDRLYDLARETRADLLLLAGDLFDCGTVFYETTEAMVRVFGRIGAKIFIAPGNHDYYSPGSPYGTVRWPENVHIFRSGVVERVILPELGCAVYGAGFTSPLCSSSLLSGFSAAKDGLTNLMVLHGDLGAADPRYNPISESDIASSGLAYLALGHKHAFGGVQKAGSTRYAYSGCPEGRGFDELGEKGVLVGEIDDTVRLRFYPIAKRRYEILKVDLTESSDPAKALLAVLPTSAENDIYRIILTGESAAEDLNLVALTALVKDRFFSVTLRDSTSVRRYIWEQAGEDTLRGLFLRRMREKMDAAGEEEREKLALAVRFGLAALDNREEPL</sequence>
<keyword evidence="2" id="KW-0540">Nuclease</keyword>
<dbReference type="InterPro" id="IPR029052">
    <property type="entry name" value="Metallo-depent_PP-like"/>
</dbReference>
<dbReference type="STRING" id="1122930.SAMN02745168_2303"/>
<protein>
    <submittedName>
        <fullName evidence="2">DNA repair exonuclease SbcCD nuclease subunit</fullName>
    </submittedName>
</protein>
<dbReference type="OrthoDB" id="9773856at2"/>
<gene>
    <name evidence="2" type="ORF">SAMN02745168_2303</name>
</gene>
<dbReference type="InterPro" id="IPR004843">
    <property type="entry name" value="Calcineurin-like_PHP"/>
</dbReference>
<reference evidence="2 3" key="1">
    <citation type="submission" date="2017-04" db="EMBL/GenBank/DDBJ databases">
        <authorList>
            <person name="Afonso C.L."/>
            <person name="Miller P.J."/>
            <person name="Scott M.A."/>
            <person name="Spackman E."/>
            <person name="Goraichik I."/>
            <person name="Dimitrov K.M."/>
            <person name="Suarez D.L."/>
            <person name="Swayne D.E."/>
        </authorList>
    </citation>
    <scope>NUCLEOTIDE SEQUENCE [LARGE SCALE GENOMIC DNA]</scope>
    <source>
        <strain evidence="2 3">DSM 12816</strain>
    </source>
</reference>
<dbReference type="PANTHER" id="PTHR30337:SF7">
    <property type="entry name" value="PHOSPHOESTERASE"/>
    <property type="match status" value="1"/>
</dbReference>
<dbReference type="GO" id="GO:0004527">
    <property type="term" value="F:exonuclease activity"/>
    <property type="evidence" value="ECO:0007669"/>
    <property type="project" value="UniProtKB-KW"/>
</dbReference>
<organism evidence="2 3">
    <name type="scientific">Papillibacter cinnamivorans DSM 12816</name>
    <dbReference type="NCBI Taxonomy" id="1122930"/>
    <lineage>
        <taxon>Bacteria</taxon>
        <taxon>Bacillati</taxon>
        <taxon>Bacillota</taxon>
        <taxon>Clostridia</taxon>
        <taxon>Eubacteriales</taxon>
        <taxon>Oscillospiraceae</taxon>
        <taxon>Papillibacter</taxon>
    </lineage>
</organism>
<dbReference type="AlphaFoldDB" id="A0A1W2BQT2"/>
<name>A0A1W2BQT2_9FIRM</name>
<keyword evidence="3" id="KW-1185">Reference proteome</keyword>
<dbReference type="PANTHER" id="PTHR30337">
    <property type="entry name" value="COMPONENT OF ATP-DEPENDENT DSDNA EXONUCLEASE"/>
    <property type="match status" value="1"/>
</dbReference>